<organism evidence="4 5">
    <name type="scientific">Nocardiopsis coralli</name>
    <dbReference type="NCBI Taxonomy" id="2772213"/>
    <lineage>
        <taxon>Bacteria</taxon>
        <taxon>Bacillati</taxon>
        <taxon>Actinomycetota</taxon>
        <taxon>Actinomycetes</taxon>
        <taxon>Streptosporangiales</taxon>
        <taxon>Nocardiopsidaceae</taxon>
        <taxon>Nocardiopsis</taxon>
    </lineage>
</organism>
<dbReference type="InterPro" id="IPR027574">
    <property type="entry name" value="Thiaminase_II"/>
</dbReference>
<dbReference type="EMBL" id="JADBGI010000007">
    <property type="protein sequence ID" value="MBE2998921.1"/>
    <property type="molecule type" value="Genomic_DNA"/>
</dbReference>
<dbReference type="NCBIfam" id="TIGR04306">
    <property type="entry name" value="salvage_TenA"/>
    <property type="match status" value="1"/>
</dbReference>
<dbReference type="PANTHER" id="PTHR43198">
    <property type="entry name" value="BIFUNCTIONAL TH2 PROTEIN"/>
    <property type="match status" value="1"/>
</dbReference>
<comment type="caution">
    <text evidence="4">The sequence shown here is derived from an EMBL/GenBank/DDBJ whole genome shotgun (WGS) entry which is preliminary data.</text>
</comment>
<sequence>MWAATARTRDAIDALPFVRGLGDGSLDRDRFAYYMTQDALYLRGFARALASAAAKAPNGEEIAFFAKAAHDAIVVEGALHEDQVGRVADEAEPSPTCNAYTSYVLSVAHTQGYPELVAAVLPCFWVYADVGERLMAKAGELADHAYGEWIATYADEEFAQATEQAKAIADRQAAAADPGTVARMREAFHRATTYEWMFWDAAWRREAWAH</sequence>
<keyword evidence="2" id="KW-0378">Hydrolase</keyword>
<dbReference type="Pfam" id="PF03070">
    <property type="entry name" value="TENA_THI-4"/>
    <property type="match status" value="1"/>
</dbReference>
<dbReference type="InterPro" id="IPR016084">
    <property type="entry name" value="Haem_Oase-like_multi-hlx"/>
</dbReference>
<feature type="domain" description="Thiaminase-2/PQQC" evidence="3">
    <location>
        <begin position="16"/>
        <end position="204"/>
    </location>
</feature>
<comment type="function">
    <text evidence="2">Catalyzes an amino-pyrimidine hydrolysis reaction at the C5' of the pyrimidine moiety of thiamine compounds, a reaction that is part of a thiamine salvage pathway.</text>
</comment>
<dbReference type="EC" id="3.5.99.2" evidence="2"/>
<protein>
    <recommendedName>
        <fullName evidence="2">Aminopyrimidine aminohydrolase</fullName>
        <ecNumber evidence="2">3.5.99.2</ecNumber>
    </recommendedName>
</protein>
<keyword evidence="5" id="KW-1185">Reference proteome</keyword>
<name>A0ABR9P519_9ACTN</name>
<evidence type="ECO:0000256" key="2">
    <source>
        <dbReference type="RuleBase" id="RU363093"/>
    </source>
</evidence>
<dbReference type="CDD" id="cd19365">
    <property type="entry name" value="TenA_C-like"/>
    <property type="match status" value="1"/>
</dbReference>
<dbReference type="Proteomes" id="UP000806528">
    <property type="component" value="Unassembled WGS sequence"/>
</dbReference>
<gene>
    <name evidence="4" type="primary">tenA</name>
    <name evidence="4" type="ORF">IDM40_09415</name>
</gene>
<comment type="similarity">
    <text evidence="2">Belongs to the TenA family.</text>
</comment>
<evidence type="ECO:0000256" key="1">
    <source>
        <dbReference type="ARBA" id="ARBA00004948"/>
    </source>
</evidence>
<evidence type="ECO:0000313" key="5">
    <source>
        <dbReference type="Proteomes" id="UP000806528"/>
    </source>
</evidence>
<dbReference type="PANTHER" id="PTHR43198:SF2">
    <property type="entry name" value="SI:CH1073-67J19.1-RELATED"/>
    <property type="match status" value="1"/>
</dbReference>
<dbReference type="Gene3D" id="1.20.910.10">
    <property type="entry name" value="Heme oxygenase-like"/>
    <property type="match status" value="1"/>
</dbReference>
<accession>A0ABR9P519</accession>
<dbReference type="SUPFAM" id="SSF48613">
    <property type="entry name" value="Heme oxygenase-like"/>
    <property type="match status" value="1"/>
</dbReference>
<proteinExistence type="inferred from homology"/>
<comment type="pathway">
    <text evidence="1 2">Cofactor biosynthesis; thiamine diphosphate biosynthesis.</text>
</comment>
<comment type="catalytic activity">
    <reaction evidence="2">
        <text>4-amino-5-aminomethyl-2-methylpyrimidine + H2O = 4-amino-5-hydroxymethyl-2-methylpyrimidine + NH4(+)</text>
        <dbReference type="Rhea" id="RHEA:31799"/>
        <dbReference type="ChEBI" id="CHEBI:15377"/>
        <dbReference type="ChEBI" id="CHEBI:16892"/>
        <dbReference type="ChEBI" id="CHEBI:28938"/>
        <dbReference type="ChEBI" id="CHEBI:63416"/>
        <dbReference type="EC" id="3.5.99.2"/>
    </reaction>
</comment>
<dbReference type="InterPro" id="IPR004305">
    <property type="entry name" value="Thiaminase-2/PQQC"/>
</dbReference>
<keyword evidence="2" id="KW-0784">Thiamine biosynthesis</keyword>
<reference evidence="4 5" key="1">
    <citation type="submission" date="2020-09" db="EMBL/GenBank/DDBJ databases">
        <title>Diversity and distribution of actinomycetes associated with coral in the coast of Hainan.</title>
        <authorList>
            <person name="Li F."/>
        </authorList>
    </citation>
    <scope>NUCLEOTIDE SEQUENCE [LARGE SCALE GENOMIC DNA]</scope>
    <source>
        <strain evidence="4 5">HNM0947</strain>
    </source>
</reference>
<evidence type="ECO:0000313" key="4">
    <source>
        <dbReference type="EMBL" id="MBE2998921.1"/>
    </source>
</evidence>
<dbReference type="InterPro" id="IPR050967">
    <property type="entry name" value="Thiamine_Salvage_TenA"/>
</dbReference>
<comment type="catalytic activity">
    <reaction evidence="2">
        <text>thiamine + H2O = 5-(2-hydroxyethyl)-4-methylthiazole + 4-amino-5-hydroxymethyl-2-methylpyrimidine + H(+)</text>
        <dbReference type="Rhea" id="RHEA:17509"/>
        <dbReference type="ChEBI" id="CHEBI:15377"/>
        <dbReference type="ChEBI" id="CHEBI:15378"/>
        <dbReference type="ChEBI" id="CHEBI:16892"/>
        <dbReference type="ChEBI" id="CHEBI:17957"/>
        <dbReference type="ChEBI" id="CHEBI:18385"/>
        <dbReference type="EC" id="3.5.99.2"/>
    </reaction>
</comment>
<evidence type="ECO:0000259" key="3">
    <source>
        <dbReference type="Pfam" id="PF03070"/>
    </source>
</evidence>